<evidence type="ECO:0000313" key="2">
    <source>
        <dbReference type="Proteomes" id="UP000292627"/>
    </source>
</evidence>
<dbReference type="AlphaFoldDB" id="A0A4Q8L640"/>
<evidence type="ECO:0000313" key="1">
    <source>
        <dbReference type="EMBL" id="TAA23201.1"/>
    </source>
</evidence>
<name>A0A4Q8L640_9GAMM</name>
<accession>A0A4Q8L640</accession>
<comment type="caution">
    <text evidence="1">The sequence shown here is derived from an EMBL/GenBank/DDBJ whole genome shotgun (WGS) entry which is preliminary data.</text>
</comment>
<dbReference type="RefSeq" id="WP_130552226.1">
    <property type="nucleotide sequence ID" value="NZ_SHMC01000006.1"/>
</dbReference>
<protein>
    <submittedName>
        <fullName evidence="1">Uncharacterized protein</fullName>
    </submittedName>
</protein>
<gene>
    <name evidence="1" type="ORF">EA660_14745</name>
</gene>
<organism evidence="1 2">
    <name type="scientific">Pseudoxanthomonas winnipegensis</name>
    <dbReference type="NCBI Taxonomy" id="2480810"/>
    <lineage>
        <taxon>Bacteria</taxon>
        <taxon>Pseudomonadati</taxon>
        <taxon>Pseudomonadota</taxon>
        <taxon>Gammaproteobacteria</taxon>
        <taxon>Lysobacterales</taxon>
        <taxon>Lysobacteraceae</taxon>
        <taxon>Pseudoxanthomonas</taxon>
    </lineage>
</organism>
<dbReference type="EMBL" id="SHMC01000006">
    <property type="protein sequence ID" value="TAA23201.1"/>
    <property type="molecule type" value="Genomic_DNA"/>
</dbReference>
<sequence>MPTLRLRVTGDDASTLQLTDALESIEGIEHIEEIEDLMPHGDDDDSSSAGLSDDMASSYAVIEVEAPNDEGVRRVREVAERVAFVTGAVIEVLNEEDEPY</sequence>
<dbReference type="Proteomes" id="UP000292627">
    <property type="component" value="Unassembled WGS sequence"/>
</dbReference>
<proteinExistence type="predicted"/>
<reference evidence="1 2" key="1">
    <citation type="submission" date="2019-02" db="EMBL/GenBank/DDBJ databases">
        <title>WGS of Pseudoxanthomonas species novum from clinical isolates.</title>
        <authorList>
            <person name="Bernier A.-M."/>
            <person name="Bernard K."/>
            <person name="Vachon A."/>
        </authorList>
    </citation>
    <scope>NUCLEOTIDE SEQUENCE [LARGE SCALE GENOMIC DNA]</scope>
    <source>
        <strain evidence="1 2">NML171200</strain>
    </source>
</reference>